<dbReference type="SUPFAM" id="SSF103088">
    <property type="entry name" value="OmpA-like"/>
    <property type="match status" value="1"/>
</dbReference>
<dbReference type="AlphaFoldDB" id="A0A251WV06"/>
<feature type="region of interest" description="Disordered" evidence="2">
    <location>
        <begin position="464"/>
        <end position="493"/>
    </location>
</feature>
<evidence type="ECO:0000256" key="2">
    <source>
        <dbReference type="SAM" id="MobiDB-lite"/>
    </source>
</evidence>
<organism evidence="4 5">
    <name type="scientific">Marivivens niveibacter</name>
    <dbReference type="NCBI Taxonomy" id="1930667"/>
    <lineage>
        <taxon>Bacteria</taxon>
        <taxon>Pseudomonadati</taxon>
        <taxon>Pseudomonadota</taxon>
        <taxon>Alphaproteobacteria</taxon>
        <taxon>Rhodobacterales</taxon>
        <taxon>Paracoccaceae</taxon>
        <taxon>Marivivens group</taxon>
        <taxon>Marivivens</taxon>
    </lineage>
</organism>
<comment type="caution">
    <text evidence="4">The sequence shown here is derived from an EMBL/GenBank/DDBJ whole genome shotgun (WGS) entry which is preliminary data.</text>
</comment>
<dbReference type="Proteomes" id="UP000194664">
    <property type="component" value="Unassembled WGS sequence"/>
</dbReference>
<dbReference type="InterPro" id="IPR006665">
    <property type="entry name" value="OmpA-like"/>
</dbReference>
<evidence type="ECO:0000313" key="4">
    <source>
        <dbReference type="EMBL" id="OUD08320.1"/>
    </source>
</evidence>
<feature type="region of interest" description="Disordered" evidence="2">
    <location>
        <begin position="344"/>
        <end position="366"/>
    </location>
</feature>
<proteinExistence type="predicted"/>
<accession>A0A251WV06</accession>
<protein>
    <recommendedName>
        <fullName evidence="3">OmpA-like domain-containing protein</fullName>
    </recommendedName>
</protein>
<dbReference type="RefSeq" id="WP_086452352.1">
    <property type="nucleotide sequence ID" value="NZ_MSPP01000006.1"/>
</dbReference>
<sequence length="493" mass="53405">MTFHRTHECGCKTDPQQILDSLISASETTGLPPTQLIAAASIGTGPLAGKISTIDENLTDGDILIARNPFDENDPYMEIIGLSVSAEAAETYNGPMEFDAYRMDPEWLAPLLTQAAKAAIPGAVGSLLNGAAGSVSSLITDPTLPVRNTLNTAQTAIQTASQGIDLGVKVYNIGSAVRRSLNGLKFTAKSMELRSDYEAPNSGYHTDVWRFELRCQYERGGRDYATYPFQIQVEHDCYSIRKAVVTALTPTVGFLSHELTIDFSPARSPRNNSIPLSGQISVMGQWDPADMLGRIQEGFSGAITVHANGKVDLHNLRSDLVRPYGLRRLGGPWRNRCASAYDRFRNPTTRPAPQRPTGTYRPTAASIRDPMNGKHIFFGSGRSNSTGEIRALVQQWWGNLRPNLQSMIAKGQITVRVTGHADPTGSESGNRALSHRRASLVGGLVQAQTGNNARVHIAGLGSSEARRAGVPSGRSDPNWRRVTISLDNGNSLR</sequence>
<keyword evidence="5" id="KW-1185">Reference proteome</keyword>
<dbReference type="GO" id="GO:0016020">
    <property type="term" value="C:membrane"/>
    <property type="evidence" value="ECO:0007669"/>
    <property type="project" value="UniProtKB-UniRule"/>
</dbReference>
<dbReference type="OrthoDB" id="9782229at2"/>
<evidence type="ECO:0000256" key="1">
    <source>
        <dbReference type="PROSITE-ProRule" id="PRU00473"/>
    </source>
</evidence>
<dbReference type="EMBL" id="MSPP01000006">
    <property type="protein sequence ID" value="OUD08320.1"/>
    <property type="molecule type" value="Genomic_DNA"/>
</dbReference>
<dbReference type="InterPro" id="IPR036737">
    <property type="entry name" value="OmpA-like_sf"/>
</dbReference>
<keyword evidence="1" id="KW-0472">Membrane</keyword>
<dbReference type="Gene3D" id="3.30.1330.60">
    <property type="entry name" value="OmpA-like domain"/>
    <property type="match status" value="1"/>
</dbReference>
<evidence type="ECO:0000259" key="3">
    <source>
        <dbReference type="PROSITE" id="PS51123"/>
    </source>
</evidence>
<evidence type="ECO:0000313" key="5">
    <source>
        <dbReference type="Proteomes" id="UP000194664"/>
    </source>
</evidence>
<reference evidence="4 5" key="1">
    <citation type="submission" date="2016-12" db="EMBL/GenBank/DDBJ databases">
        <title>The draft genome sequence of HSLHS2.</title>
        <authorList>
            <person name="Hu D."/>
            <person name="Wang L."/>
            <person name="Shao Z."/>
        </authorList>
    </citation>
    <scope>NUCLEOTIDE SEQUENCE [LARGE SCALE GENOMIC DNA]</scope>
    <source>
        <strain evidence="4">MCCC 1A06712</strain>
    </source>
</reference>
<name>A0A251WV06_9RHOB</name>
<dbReference type="PROSITE" id="PS51123">
    <property type="entry name" value="OMPA_2"/>
    <property type="match status" value="1"/>
</dbReference>
<gene>
    <name evidence="4" type="ORF">BVC71_14205</name>
</gene>
<feature type="domain" description="OmpA-like" evidence="3">
    <location>
        <begin position="365"/>
        <end position="490"/>
    </location>
</feature>